<dbReference type="Proteomes" id="UP000784294">
    <property type="component" value="Unassembled WGS sequence"/>
</dbReference>
<sequence>MTERARKAGFRLSTVADAFAYQPLSKSNSSDSDTLNVTSRARLFSRSSLSASNEKAFALRDDKRESGPVTSELVSASRDLLFAVATALILADKIVMKRILLVQKKNCVKSNSSVVLHNINRPSCL</sequence>
<proteinExistence type="predicted"/>
<dbReference type="Gene3D" id="1.20.120.230">
    <property type="entry name" value="Alpha-catenin/vinculin-like"/>
    <property type="match status" value="1"/>
</dbReference>
<protein>
    <submittedName>
        <fullName evidence="1">Uncharacterized protein</fullName>
    </submittedName>
</protein>
<keyword evidence="2" id="KW-1185">Reference proteome</keyword>
<reference evidence="1" key="1">
    <citation type="submission" date="2018-11" db="EMBL/GenBank/DDBJ databases">
        <authorList>
            <consortium name="Pathogen Informatics"/>
        </authorList>
    </citation>
    <scope>NUCLEOTIDE SEQUENCE</scope>
</reference>
<accession>A0A3S5AQR0</accession>
<evidence type="ECO:0000313" key="2">
    <source>
        <dbReference type="Proteomes" id="UP000784294"/>
    </source>
</evidence>
<name>A0A3S5AQR0_9PLAT</name>
<organism evidence="1 2">
    <name type="scientific">Protopolystoma xenopodis</name>
    <dbReference type="NCBI Taxonomy" id="117903"/>
    <lineage>
        <taxon>Eukaryota</taxon>
        <taxon>Metazoa</taxon>
        <taxon>Spiralia</taxon>
        <taxon>Lophotrochozoa</taxon>
        <taxon>Platyhelminthes</taxon>
        <taxon>Monogenea</taxon>
        <taxon>Polyopisthocotylea</taxon>
        <taxon>Polystomatidea</taxon>
        <taxon>Polystomatidae</taxon>
        <taxon>Protopolystoma</taxon>
    </lineage>
</organism>
<evidence type="ECO:0000313" key="1">
    <source>
        <dbReference type="EMBL" id="VEL42940.1"/>
    </source>
</evidence>
<dbReference type="EMBL" id="CAAALY010277756">
    <property type="protein sequence ID" value="VEL42940.1"/>
    <property type="molecule type" value="Genomic_DNA"/>
</dbReference>
<gene>
    <name evidence="1" type="ORF">PXEA_LOCUS36380</name>
</gene>
<dbReference type="AlphaFoldDB" id="A0A3S5AQR0"/>
<comment type="caution">
    <text evidence="1">The sequence shown here is derived from an EMBL/GenBank/DDBJ whole genome shotgun (WGS) entry which is preliminary data.</text>
</comment>